<dbReference type="InterPro" id="IPR036291">
    <property type="entry name" value="NAD(P)-bd_dom_sf"/>
</dbReference>
<dbReference type="Gene3D" id="3.40.50.720">
    <property type="entry name" value="NAD(P)-binding Rossmann-like Domain"/>
    <property type="match status" value="1"/>
</dbReference>
<dbReference type="EMBL" id="SOYY01000018">
    <property type="protein sequence ID" value="KAA0708462.1"/>
    <property type="molecule type" value="Genomic_DNA"/>
</dbReference>
<proteinExistence type="inferred from homology"/>
<evidence type="ECO:0000259" key="4">
    <source>
        <dbReference type="Pfam" id="PF03435"/>
    </source>
</evidence>
<dbReference type="SUPFAM" id="SSF51735">
    <property type="entry name" value="NAD(P)-binding Rossmann-fold domains"/>
    <property type="match status" value="1"/>
</dbReference>
<dbReference type="AlphaFoldDB" id="A0A5A9NEN4"/>
<organism evidence="5 6">
    <name type="scientific">Triplophysa tibetana</name>
    <dbReference type="NCBI Taxonomy" id="1572043"/>
    <lineage>
        <taxon>Eukaryota</taxon>
        <taxon>Metazoa</taxon>
        <taxon>Chordata</taxon>
        <taxon>Craniata</taxon>
        <taxon>Vertebrata</taxon>
        <taxon>Euteleostomi</taxon>
        <taxon>Actinopterygii</taxon>
        <taxon>Neopterygii</taxon>
        <taxon>Teleostei</taxon>
        <taxon>Ostariophysi</taxon>
        <taxon>Cypriniformes</taxon>
        <taxon>Nemacheilidae</taxon>
        <taxon>Triplophysa</taxon>
    </lineage>
</organism>
<evidence type="ECO:0000313" key="5">
    <source>
        <dbReference type="EMBL" id="KAA0708462.1"/>
    </source>
</evidence>
<keyword evidence="3" id="KW-1133">Transmembrane helix</keyword>
<comment type="caution">
    <text evidence="5">The sequence shown here is derived from an EMBL/GenBank/DDBJ whole genome shotgun (WGS) entry which is preliminary data.</text>
</comment>
<evidence type="ECO:0000256" key="1">
    <source>
        <dbReference type="ARBA" id="ARBA00038048"/>
    </source>
</evidence>
<keyword evidence="3" id="KW-0812">Transmembrane</keyword>
<dbReference type="InterPro" id="IPR051276">
    <property type="entry name" value="Saccharopine_DH-like_oxidrdct"/>
</dbReference>
<accession>A0A5A9NEN4</accession>
<name>A0A5A9NEN4_9TELE</name>
<dbReference type="PANTHER" id="PTHR12286:SF5">
    <property type="entry name" value="SACCHAROPINE DEHYDROGENASE-LIKE OXIDOREDUCTASE"/>
    <property type="match status" value="1"/>
</dbReference>
<dbReference type="GO" id="GO:0005811">
    <property type="term" value="C:lipid droplet"/>
    <property type="evidence" value="ECO:0007669"/>
    <property type="project" value="TreeGrafter"/>
</dbReference>
<evidence type="ECO:0000313" key="6">
    <source>
        <dbReference type="Proteomes" id="UP000324632"/>
    </source>
</evidence>
<keyword evidence="6" id="KW-1185">Reference proteome</keyword>
<comment type="similarity">
    <text evidence="1">Belongs to the saccharopine dehydrogenase family.</text>
</comment>
<evidence type="ECO:0000256" key="2">
    <source>
        <dbReference type="ARBA" id="ARBA00039852"/>
    </source>
</evidence>
<gene>
    <name evidence="5" type="ORF">E1301_Tti005705</name>
</gene>
<dbReference type="FunFam" id="3.40.50.720:FF:000178">
    <property type="entry name" value="Saccharopine dehydrogenase-like oxidoreductase"/>
    <property type="match status" value="1"/>
</dbReference>
<feature type="domain" description="Saccharopine dehydrogenase NADP binding" evidence="4">
    <location>
        <begin position="14"/>
        <end position="151"/>
    </location>
</feature>
<keyword evidence="3" id="KW-0472">Membrane</keyword>
<evidence type="ECO:0000256" key="3">
    <source>
        <dbReference type="SAM" id="Phobius"/>
    </source>
</evidence>
<dbReference type="InterPro" id="IPR005097">
    <property type="entry name" value="Sacchrp_dh_NADP-bd"/>
</dbReference>
<dbReference type="Proteomes" id="UP000324632">
    <property type="component" value="Chromosome 18"/>
</dbReference>
<dbReference type="Pfam" id="PF03435">
    <property type="entry name" value="Sacchrp_dh_NADP"/>
    <property type="match status" value="1"/>
</dbReference>
<dbReference type="GO" id="GO:0005886">
    <property type="term" value="C:plasma membrane"/>
    <property type="evidence" value="ECO:0007669"/>
    <property type="project" value="TreeGrafter"/>
</dbReference>
<feature type="transmembrane region" description="Helical" evidence="3">
    <location>
        <begin position="276"/>
        <end position="302"/>
    </location>
</feature>
<reference evidence="5 6" key="1">
    <citation type="journal article" date="2019" name="Mol. Ecol. Resour.">
        <title>Chromosome-level genome assembly of Triplophysa tibetana, a fish adapted to the harsh high-altitude environment of the Tibetan Plateau.</title>
        <authorList>
            <person name="Yang X."/>
            <person name="Liu H."/>
            <person name="Ma Z."/>
            <person name="Zou Y."/>
            <person name="Zou M."/>
            <person name="Mao Y."/>
            <person name="Li X."/>
            <person name="Wang H."/>
            <person name="Chen T."/>
            <person name="Wang W."/>
            <person name="Yang R."/>
        </authorList>
    </citation>
    <scope>NUCLEOTIDE SEQUENCE [LARGE SCALE GENOMIC DNA]</scope>
    <source>
        <strain evidence="5">TTIB1903HZAU</strain>
        <tissue evidence="5">Muscle</tissue>
    </source>
</reference>
<dbReference type="GO" id="GO:0009247">
    <property type="term" value="P:glycolipid biosynthetic process"/>
    <property type="evidence" value="ECO:0007669"/>
    <property type="project" value="TreeGrafter"/>
</dbReference>
<sequence length="434" mass="47569">MATFTTSSRRPYHIIVFGASGFTGQFVVEEIARTCSEGPGGSLQWAVAGRNRGRLEKILVQVAESLCKPELKSVEVIVADVAEPESLAIMCKQGVIVLNCVGPYRFYGEPVVKACLENGAHCIDICGEPQFLEGIQLNYHSAAQENGVYIIGSCGFDSVPADMGILYTRDQFKGTLTAVESFLTVSTGPEGGCGHDATWRSAIFGFADSSNLRRIRKKFGHKPLPNAGARVKKRGAVFFSKEIEQYAIPFMGSDPSVVRRTQRYLYEEHKNYPVQYMAYVGIGDVFSLAKALFAGVIFWFMVKFGLGRRLLSQFPKLFSFGMFSKSGPSKTQMKDTSFCMSFIGEGYTTGQDPSQGKPNARISTEITGPELGYIATPITMVQAAITLLNEPNSLPKQGGVYTPGSAFAKTTLIDRLNKHGIKFTMQDEHYPSTF</sequence>
<dbReference type="PANTHER" id="PTHR12286">
    <property type="entry name" value="SACCHAROPINE DEHYDROGENASE-LIKE OXIDOREDUCTASE"/>
    <property type="match status" value="1"/>
</dbReference>
<dbReference type="GO" id="GO:0005739">
    <property type="term" value="C:mitochondrion"/>
    <property type="evidence" value="ECO:0007669"/>
    <property type="project" value="TreeGrafter"/>
</dbReference>
<protein>
    <recommendedName>
        <fullName evidence="2">Saccharopine dehydrogenase-like oxidoreductase</fullName>
    </recommendedName>
</protein>